<accession>A0A8E2B4F9</accession>
<proteinExistence type="predicted"/>
<evidence type="ECO:0000313" key="2">
    <source>
        <dbReference type="Proteomes" id="UP000250043"/>
    </source>
</evidence>
<reference evidence="1 2" key="1">
    <citation type="submission" date="2016-07" db="EMBL/GenBank/DDBJ databases">
        <title>Draft genome of the white-rot fungus Obba rivulosa 3A-2.</title>
        <authorList>
            <consortium name="DOE Joint Genome Institute"/>
            <person name="Miettinen O."/>
            <person name="Riley R."/>
            <person name="Acob R."/>
            <person name="Barry K."/>
            <person name="Cullen D."/>
            <person name="De Vries R."/>
            <person name="Hainaut M."/>
            <person name="Hatakka A."/>
            <person name="Henrissat B."/>
            <person name="Hilden K."/>
            <person name="Kuo R."/>
            <person name="Labutti K."/>
            <person name="Lipzen A."/>
            <person name="Makela M.R."/>
            <person name="Sandor L."/>
            <person name="Spatafora J.W."/>
            <person name="Grigoriev I.V."/>
            <person name="Hibbett D.S."/>
        </authorList>
    </citation>
    <scope>NUCLEOTIDE SEQUENCE [LARGE SCALE GENOMIC DNA]</scope>
    <source>
        <strain evidence="1 2">3A-2</strain>
    </source>
</reference>
<keyword evidence="2" id="KW-1185">Reference proteome</keyword>
<dbReference type="AlphaFoldDB" id="A0A8E2B4F9"/>
<gene>
    <name evidence="1" type="ORF">OBBRIDRAFT_525559</name>
</gene>
<name>A0A8E2B4F9_9APHY</name>
<dbReference type="Proteomes" id="UP000250043">
    <property type="component" value="Unassembled WGS sequence"/>
</dbReference>
<protein>
    <submittedName>
        <fullName evidence="1">Uncharacterized protein</fullName>
    </submittedName>
</protein>
<dbReference type="EMBL" id="KV722385">
    <property type="protein sequence ID" value="OCH91440.1"/>
    <property type="molecule type" value="Genomic_DNA"/>
</dbReference>
<organism evidence="1 2">
    <name type="scientific">Obba rivulosa</name>
    <dbReference type="NCBI Taxonomy" id="1052685"/>
    <lineage>
        <taxon>Eukaryota</taxon>
        <taxon>Fungi</taxon>
        <taxon>Dikarya</taxon>
        <taxon>Basidiomycota</taxon>
        <taxon>Agaricomycotina</taxon>
        <taxon>Agaricomycetes</taxon>
        <taxon>Polyporales</taxon>
        <taxon>Gelatoporiaceae</taxon>
        <taxon>Obba</taxon>
    </lineage>
</organism>
<sequence>MAKTPIHVPNFRIMAPGTTATTQHSGQFLTTWCLRLLPISEQYRLHLLQWSGLSVMSKIQLLHIPHRRARFKIVAHTSWQVSLMLAALFQSLFPTTMRQVSERKCWIRRFSRMHRMYQVNILIWFHWPLDKCLARSTLLFPRGQMASSIPLTSWFS</sequence>
<evidence type="ECO:0000313" key="1">
    <source>
        <dbReference type="EMBL" id="OCH91440.1"/>
    </source>
</evidence>